<keyword evidence="3" id="KW-1185">Reference proteome</keyword>
<dbReference type="InterPro" id="IPR038717">
    <property type="entry name" value="Tc1-like_DDE_dom"/>
</dbReference>
<evidence type="ECO:0000313" key="2">
    <source>
        <dbReference type="EMBL" id="GMF59895.1"/>
    </source>
</evidence>
<comment type="caution">
    <text evidence="2">The sequence shown here is derived from an EMBL/GenBank/DDBJ whole genome shotgun (WGS) entry which is preliminary data.</text>
</comment>
<proteinExistence type="predicted"/>
<evidence type="ECO:0000313" key="3">
    <source>
        <dbReference type="Proteomes" id="UP001165121"/>
    </source>
</evidence>
<reference evidence="2" key="1">
    <citation type="submission" date="2023-04" db="EMBL/GenBank/DDBJ databases">
        <title>Phytophthora fragariaefolia NBRC 109709.</title>
        <authorList>
            <person name="Ichikawa N."/>
            <person name="Sato H."/>
            <person name="Tonouchi N."/>
        </authorList>
    </citation>
    <scope>NUCLEOTIDE SEQUENCE</scope>
    <source>
        <strain evidence="2">NBRC 109709</strain>
    </source>
</reference>
<dbReference type="EMBL" id="BSXT01005149">
    <property type="protein sequence ID" value="GMF59895.1"/>
    <property type="molecule type" value="Genomic_DNA"/>
</dbReference>
<feature type="domain" description="Tc1-like transposase DDE" evidence="1">
    <location>
        <begin position="41"/>
        <end position="200"/>
    </location>
</feature>
<dbReference type="OrthoDB" id="95648at2759"/>
<organism evidence="2 3">
    <name type="scientific">Phytophthora fragariaefolia</name>
    <dbReference type="NCBI Taxonomy" id="1490495"/>
    <lineage>
        <taxon>Eukaryota</taxon>
        <taxon>Sar</taxon>
        <taxon>Stramenopiles</taxon>
        <taxon>Oomycota</taxon>
        <taxon>Peronosporomycetes</taxon>
        <taxon>Peronosporales</taxon>
        <taxon>Peronosporaceae</taxon>
        <taxon>Phytophthora</taxon>
    </lineage>
</organism>
<dbReference type="PANTHER" id="PTHR46564">
    <property type="entry name" value="TRANSPOSASE"/>
    <property type="match status" value="1"/>
</dbReference>
<dbReference type="GO" id="GO:0003676">
    <property type="term" value="F:nucleic acid binding"/>
    <property type="evidence" value="ECO:0007669"/>
    <property type="project" value="InterPro"/>
</dbReference>
<evidence type="ECO:0000259" key="1">
    <source>
        <dbReference type="Pfam" id="PF13358"/>
    </source>
</evidence>
<gene>
    <name evidence="2" type="ORF">Pfra01_002597300</name>
</gene>
<accession>A0A9W7D652</accession>
<dbReference type="AlphaFoldDB" id="A0A9W7D652"/>
<protein>
    <submittedName>
        <fullName evidence="2">Unnamed protein product</fullName>
    </submittedName>
</protein>
<dbReference type="Proteomes" id="UP001165121">
    <property type="component" value="Unassembled WGS sequence"/>
</dbReference>
<dbReference type="PANTHER" id="PTHR46564:SF1">
    <property type="entry name" value="TRANSPOSASE"/>
    <property type="match status" value="1"/>
</dbReference>
<dbReference type="InterPro" id="IPR036397">
    <property type="entry name" value="RNaseH_sf"/>
</dbReference>
<name>A0A9W7D652_9STRA</name>
<dbReference type="Pfam" id="PF13358">
    <property type="entry name" value="DDE_3"/>
    <property type="match status" value="1"/>
</dbReference>
<sequence>MLYSVKRVGIEKATMNSATNKAKHKEFVEKLNKHIDAGNMIIFQDETNFNHYLSRTTGWSRVGERAVVALPPSQGQNLHVKGGVSSGTGIVLLKTHEGSVKKEENARFLADLFMTALRTDEFQELEPNQKIVIVTDNAPAHSGVESLARRMLAEDGVVNLHRLEILRLGPYSPMLNPIEGCWNSLKARMKKHLADRKEEMMVRGDYVTYKEHRLAIMREAVETSKGAITRRLVWRFERHCLRHCFAAEREEDMKLGA</sequence>
<dbReference type="Gene3D" id="3.30.420.10">
    <property type="entry name" value="Ribonuclease H-like superfamily/Ribonuclease H"/>
    <property type="match status" value="1"/>
</dbReference>